<dbReference type="InParanoid" id="A0A7N2M7K2"/>
<dbReference type="EnsemblPlants" id="QL08p000221:mrna">
    <property type="protein sequence ID" value="QL08p000221:mrna:CDS:2"/>
    <property type="gene ID" value="QL08p000221"/>
</dbReference>
<name>A0A7N2M7K2_QUELO</name>
<dbReference type="InterPro" id="IPR001810">
    <property type="entry name" value="F-box_dom"/>
</dbReference>
<dbReference type="InterPro" id="IPR045283">
    <property type="entry name" value="AT3G44326-like"/>
</dbReference>
<dbReference type="Gene3D" id="1.20.1280.50">
    <property type="match status" value="1"/>
</dbReference>
<protein>
    <recommendedName>
        <fullName evidence="2">F-box domain-containing protein</fullName>
    </recommendedName>
</protein>
<reference evidence="3" key="2">
    <citation type="submission" date="2021-01" db="UniProtKB">
        <authorList>
            <consortium name="EnsemblPlants"/>
        </authorList>
    </citation>
    <scope>IDENTIFICATION</scope>
</reference>
<dbReference type="Gramene" id="QL08p000221:mrna">
    <property type="protein sequence ID" value="QL08p000221:mrna:CDS:2"/>
    <property type="gene ID" value="QL08p000221"/>
</dbReference>
<feature type="transmembrane region" description="Helical" evidence="1">
    <location>
        <begin position="324"/>
        <end position="346"/>
    </location>
</feature>
<evidence type="ECO:0000256" key="1">
    <source>
        <dbReference type="SAM" id="Phobius"/>
    </source>
</evidence>
<dbReference type="SUPFAM" id="SSF81383">
    <property type="entry name" value="F-box domain"/>
    <property type="match status" value="1"/>
</dbReference>
<dbReference type="FunCoup" id="A0A7N2M7K2">
    <property type="interactions" value="117"/>
</dbReference>
<keyword evidence="1" id="KW-1133">Transmembrane helix</keyword>
<dbReference type="Pfam" id="PF12937">
    <property type="entry name" value="F-box-like"/>
    <property type="match status" value="1"/>
</dbReference>
<accession>A0A7N2M7K2</accession>
<dbReference type="PANTHER" id="PTHR33736:SF18">
    <property type="entry name" value="F-BOX DOMAIN-CONTAINING PROTEIN"/>
    <property type="match status" value="1"/>
</dbReference>
<dbReference type="EMBL" id="LRBV02000008">
    <property type="status" value="NOT_ANNOTATED_CDS"/>
    <property type="molecule type" value="Genomic_DNA"/>
</dbReference>
<evidence type="ECO:0000313" key="4">
    <source>
        <dbReference type="Proteomes" id="UP000594261"/>
    </source>
</evidence>
<dbReference type="OrthoDB" id="671172at2759"/>
<dbReference type="KEGG" id="qlo:115958018"/>
<keyword evidence="1" id="KW-0472">Membrane</keyword>
<proteinExistence type="predicted"/>
<evidence type="ECO:0000259" key="2">
    <source>
        <dbReference type="Pfam" id="PF12937"/>
    </source>
</evidence>
<evidence type="ECO:0000313" key="3">
    <source>
        <dbReference type="EnsemblPlants" id="QL08p000221:mrna:CDS:2"/>
    </source>
</evidence>
<gene>
    <name evidence="3" type="primary">LOC115958018</name>
</gene>
<dbReference type="Proteomes" id="UP000594261">
    <property type="component" value="Chromosome 8"/>
</dbReference>
<dbReference type="RefSeq" id="XP_030932240.1">
    <property type="nucleotide sequence ID" value="XM_031076380.1"/>
</dbReference>
<dbReference type="PANTHER" id="PTHR33736">
    <property type="entry name" value="F-BOX PROTEIN-RELATED"/>
    <property type="match status" value="1"/>
</dbReference>
<dbReference type="OMA" id="FTEHTWQ"/>
<organism evidence="3 4">
    <name type="scientific">Quercus lobata</name>
    <name type="common">Valley oak</name>
    <dbReference type="NCBI Taxonomy" id="97700"/>
    <lineage>
        <taxon>Eukaryota</taxon>
        <taxon>Viridiplantae</taxon>
        <taxon>Streptophyta</taxon>
        <taxon>Embryophyta</taxon>
        <taxon>Tracheophyta</taxon>
        <taxon>Spermatophyta</taxon>
        <taxon>Magnoliopsida</taxon>
        <taxon>eudicotyledons</taxon>
        <taxon>Gunneridae</taxon>
        <taxon>Pentapetalae</taxon>
        <taxon>rosids</taxon>
        <taxon>fabids</taxon>
        <taxon>Fagales</taxon>
        <taxon>Fagaceae</taxon>
        <taxon>Quercus</taxon>
    </lineage>
</organism>
<feature type="domain" description="F-box" evidence="2">
    <location>
        <begin position="35"/>
        <end position="72"/>
    </location>
</feature>
<keyword evidence="4" id="KW-1185">Reference proteome</keyword>
<dbReference type="InterPro" id="IPR036047">
    <property type="entry name" value="F-box-like_dom_sf"/>
</dbReference>
<dbReference type="AlphaFoldDB" id="A0A7N2M7K2"/>
<reference evidence="3 4" key="1">
    <citation type="journal article" date="2016" name="G3 (Bethesda)">
        <title>First Draft Assembly and Annotation of the Genome of a California Endemic Oak Quercus lobata Nee (Fagaceae).</title>
        <authorList>
            <person name="Sork V.L."/>
            <person name="Fitz-Gibbon S.T."/>
            <person name="Puiu D."/>
            <person name="Crepeau M."/>
            <person name="Gugger P.F."/>
            <person name="Sherman R."/>
            <person name="Stevens K."/>
            <person name="Langley C.H."/>
            <person name="Pellegrini M."/>
            <person name="Salzberg S.L."/>
        </authorList>
    </citation>
    <scope>NUCLEOTIDE SEQUENCE [LARGE SCALE GENOMIC DNA]</scope>
    <source>
        <strain evidence="3 4">cv. SW786</strain>
    </source>
</reference>
<sequence length="347" mass="39155">MESGTTTITITTVDHDHDHNHGGGTAISDVHQDVIKTHILTRLDGATLASASCASSHLHALSTEEQLWREICSSTWPSIDDPRVRHIISSFPGGYRSFFSDSFPLLHHRSPPKQHHHNRPFLAEIISAVDVHYKESLIFSKVQENETKSDWFLCSPLRFDLLGQKESVQTPIRHVGEDQAWLDHLEENLKLSWILIDPTRNIAANVSSRSPVSVQRQWLTGDVQLRYSMVISGGEDSSEVVQCAVVVTCEGKVGGAMQVLEVSMQVEDLEGKHLNGKDGLVILQGAMESGKRKKERKGEGKERFEEFLTMKRERKERKQRREKALDMACIATGFTIFAAFWSFLLFR</sequence>
<keyword evidence="1" id="KW-0812">Transmembrane</keyword>
<dbReference type="GeneID" id="115958018"/>